<dbReference type="NCBIfam" id="TIGR01509">
    <property type="entry name" value="HAD-SF-IA-v3"/>
    <property type="match status" value="1"/>
</dbReference>
<dbReference type="Gene3D" id="3.40.50.1000">
    <property type="entry name" value="HAD superfamily/HAD-like"/>
    <property type="match status" value="1"/>
</dbReference>
<evidence type="ECO:0000313" key="1">
    <source>
        <dbReference type="EMBL" id="POF30972.1"/>
    </source>
</evidence>
<dbReference type="Pfam" id="PF00702">
    <property type="entry name" value="Hydrolase"/>
    <property type="match status" value="1"/>
</dbReference>
<dbReference type="RefSeq" id="WP_103222931.1">
    <property type="nucleotide sequence ID" value="NZ_PPCN01000005.1"/>
</dbReference>
<organism evidence="1 2">
    <name type="scientific">Roseibium marinum</name>
    <dbReference type="NCBI Taxonomy" id="281252"/>
    <lineage>
        <taxon>Bacteria</taxon>
        <taxon>Pseudomonadati</taxon>
        <taxon>Pseudomonadota</taxon>
        <taxon>Alphaproteobacteria</taxon>
        <taxon>Hyphomicrobiales</taxon>
        <taxon>Stappiaceae</taxon>
        <taxon>Roseibium</taxon>
    </lineage>
</organism>
<evidence type="ECO:0000313" key="2">
    <source>
        <dbReference type="Proteomes" id="UP000236959"/>
    </source>
</evidence>
<dbReference type="Gene3D" id="1.10.150.240">
    <property type="entry name" value="Putative phosphatase, domain 2"/>
    <property type="match status" value="1"/>
</dbReference>
<dbReference type="OrthoDB" id="9782449at2"/>
<name>A0A2S3UTC7_9HYPH</name>
<dbReference type="InterPro" id="IPR023214">
    <property type="entry name" value="HAD_sf"/>
</dbReference>
<dbReference type="PANTHER" id="PTHR43481:SF4">
    <property type="entry name" value="GLYCEROL-1-PHOSPHATE PHOSPHOHYDROLASE 1-RELATED"/>
    <property type="match status" value="1"/>
</dbReference>
<dbReference type="InterPro" id="IPR051806">
    <property type="entry name" value="HAD-like_SPP"/>
</dbReference>
<protein>
    <submittedName>
        <fullName evidence="1">HAD superfamily hydrolase (TIGR01509 family)</fullName>
    </submittedName>
</protein>
<reference evidence="1 2" key="1">
    <citation type="submission" date="2018-01" db="EMBL/GenBank/DDBJ databases">
        <title>Genomic Encyclopedia of Archaeal and Bacterial Type Strains, Phase II (KMG-II): from individual species to whole genera.</title>
        <authorList>
            <person name="Goeker M."/>
        </authorList>
    </citation>
    <scope>NUCLEOTIDE SEQUENCE [LARGE SCALE GENOMIC DNA]</scope>
    <source>
        <strain evidence="1 2">DSM 17023</strain>
    </source>
</reference>
<sequence>MTVLEDLLETAQALIFDCDGTLLATPDLYAGAWQAAFAFAGQDMAAGWYHKRAGMSEHVLLDEFEKERSVVLDRESVVQAMRSDVLQRIGAVREISAVVGIARRFEGLKPMAVASGGPREIVRASLESAGLMPLFQTVVTMDDVAHAKPAPDLFLEAARRLGAAPADCLVFEDSRQGIQAAHNAGMRVVDVNELIAGDAISF</sequence>
<dbReference type="SUPFAM" id="SSF56784">
    <property type="entry name" value="HAD-like"/>
    <property type="match status" value="1"/>
</dbReference>
<dbReference type="InterPro" id="IPR023198">
    <property type="entry name" value="PGP-like_dom2"/>
</dbReference>
<dbReference type="SFLD" id="SFLDG01129">
    <property type="entry name" value="C1.5:_HAD__Beta-PGM__Phosphata"/>
    <property type="match status" value="1"/>
</dbReference>
<dbReference type="EMBL" id="PPCN01000005">
    <property type="protein sequence ID" value="POF30972.1"/>
    <property type="molecule type" value="Genomic_DNA"/>
</dbReference>
<gene>
    <name evidence="1" type="ORF">CLV41_105150</name>
</gene>
<dbReference type="InterPro" id="IPR006439">
    <property type="entry name" value="HAD-SF_hydro_IA"/>
</dbReference>
<dbReference type="PANTHER" id="PTHR43481">
    <property type="entry name" value="FRUCTOSE-1-PHOSPHATE PHOSPHATASE"/>
    <property type="match status" value="1"/>
</dbReference>
<dbReference type="InterPro" id="IPR036412">
    <property type="entry name" value="HAD-like_sf"/>
</dbReference>
<dbReference type="PRINTS" id="PR00413">
    <property type="entry name" value="HADHALOGNASE"/>
</dbReference>
<dbReference type="GO" id="GO:0050308">
    <property type="term" value="F:sugar-phosphatase activity"/>
    <property type="evidence" value="ECO:0007669"/>
    <property type="project" value="TreeGrafter"/>
</dbReference>
<comment type="caution">
    <text evidence="1">The sequence shown here is derived from an EMBL/GenBank/DDBJ whole genome shotgun (WGS) entry which is preliminary data.</text>
</comment>
<accession>A0A2S3UTC7</accession>
<dbReference type="AlphaFoldDB" id="A0A2S3UTC7"/>
<proteinExistence type="predicted"/>
<dbReference type="CDD" id="cd07505">
    <property type="entry name" value="HAD_BPGM-like"/>
    <property type="match status" value="1"/>
</dbReference>
<keyword evidence="2" id="KW-1185">Reference proteome</keyword>
<dbReference type="Proteomes" id="UP000236959">
    <property type="component" value="Unassembled WGS sequence"/>
</dbReference>
<dbReference type="SFLD" id="SFLDS00003">
    <property type="entry name" value="Haloacid_Dehalogenase"/>
    <property type="match status" value="1"/>
</dbReference>
<keyword evidence="1" id="KW-0378">Hydrolase</keyword>